<dbReference type="InterPro" id="IPR019060">
    <property type="entry name" value="DUF2382"/>
</dbReference>
<dbReference type="PANTHER" id="PTHR38463">
    <property type="entry name" value="STRESS RESPONSE PROTEIN YSNF"/>
    <property type="match status" value="1"/>
</dbReference>
<feature type="region of interest" description="Disordered" evidence="1">
    <location>
        <begin position="1"/>
        <end position="31"/>
    </location>
</feature>
<evidence type="ECO:0000313" key="4">
    <source>
        <dbReference type="Proteomes" id="UP001596142"/>
    </source>
</evidence>
<dbReference type="InterPro" id="IPR052967">
    <property type="entry name" value="Stress_Response_Assoc"/>
</dbReference>
<protein>
    <submittedName>
        <fullName evidence="3">YsnF/AvaK domain-containing protein</fullName>
    </submittedName>
</protein>
<gene>
    <name evidence="3" type="ORF">ACFPU1_15365</name>
</gene>
<reference evidence="4" key="1">
    <citation type="journal article" date="2019" name="Int. J. Syst. Evol. Microbiol.">
        <title>The Global Catalogue of Microorganisms (GCM) 10K type strain sequencing project: providing services to taxonomists for standard genome sequencing and annotation.</title>
        <authorList>
            <consortium name="The Broad Institute Genomics Platform"/>
            <consortium name="The Broad Institute Genome Sequencing Center for Infectious Disease"/>
            <person name="Wu L."/>
            <person name="Ma J."/>
        </authorList>
    </citation>
    <scope>NUCLEOTIDE SEQUENCE [LARGE SCALE GENOMIC DNA]</scope>
    <source>
        <strain evidence="4">CECT 7184</strain>
    </source>
</reference>
<dbReference type="PANTHER" id="PTHR38463:SF1">
    <property type="entry name" value="STRESS RESPONSE PROTEIN YSNF"/>
    <property type="match status" value="1"/>
</dbReference>
<sequence length="153" mass="17531">MSFFKEDSQKETRSRKQEQATDTEFARDNAHLELREEEIDVHKHRAETGDVTLHKDIIEEEKEINVPVSHDQVVIERKAVNHEPSEEPIGKEETIQIPVTAEKLDVDKHTVVTGEVSAHKQAVEETEQIKDVLHKEVADVEEHGDAEIINDDK</sequence>
<dbReference type="Proteomes" id="UP001596142">
    <property type="component" value="Unassembled WGS sequence"/>
</dbReference>
<dbReference type="EMBL" id="JBHSOZ010000010">
    <property type="protein sequence ID" value="MFC5714129.1"/>
    <property type="molecule type" value="Genomic_DNA"/>
</dbReference>
<feature type="domain" description="DUF2382" evidence="2">
    <location>
        <begin position="32"/>
        <end position="140"/>
    </location>
</feature>
<dbReference type="RefSeq" id="WP_385942700.1">
    <property type="nucleotide sequence ID" value="NZ_JBHSOZ010000010.1"/>
</dbReference>
<evidence type="ECO:0000313" key="3">
    <source>
        <dbReference type="EMBL" id="MFC5714129.1"/>
    </source>
</evidence>
<organism evidence="3 4">
    <name type="scientific">Thalassorhabdus alkalitolerans</name>
    <dbReference type="NCBI Taxonomy" id="2282697"/>
    <lineage>
        <taxon>Bacteria</taxon>
        <taxon>Bacillati</taxon>
        <taxon>Bacillota</taxon>
        <taxon>Bacilli</taxon>
        <taxon>Bacillales</taxon>
        <taxon>Bacillaceae</taxon>
        <taxon>Thalassorhabdus</taxon>
    </lineage>
</organism>
<keyword evidence="4" id="KW-1185">Reference proteome</keyword>
<evidence type="ECO:0000259" key="2">
    <source>
        <dbReference type="Pfam" id="PF09557"/>
    </source>
</evidence>
<comment type="caution">
    <text evidence="3">The sequence shown here is derived from an EMBL/GenBank/DDBJ whole genome shotgun (WGS) entry which is preliminary data.</text>
</comment>
<proteinExistence type="predicted"/>
<dbReference type="NCBIfam" id="TIGR02271">
    <property type="entry name" value="YsnF/AvaK domain"/>
    <property type="match status" value="1"/>
</dbReference>
<accession>A0ABW0YNT2</accession>
<name>A0ABW0YNT2_9BACI</name>
<dbReference type="Pfam" id="PF09557">
    <property type="entry name" value="DUF2382"/>
    <property type="match status" value="1"/>
</dbReference>
<evidence type="ECO:0000256" key="1">
    <source>
        <dbReference type="SAM" id="MobiDB-lite"/>
    </source>
</evidence>